<dbReference type="GO" id="GO:0003677">
    <property type="term" value="F:DNA binding"/>
    <property type="evidence" value="ECO:0007669"/>
    <property type="project" value="UniProtKB-UniRule"/>
</dbReference>
<dbReference type="PROSITE" id="PS51898">
    <property type="entry name" value="TYR_RECOMBINASE"/>
    <property type="match status" value="1"/>
</dbReference>
<dbReference type="InterPro" id="IPR011010">
    <property type="entry name" value="DNA_brk_join_enz"/>
</dbReference>
<dbReference type="GO" id="GO:0008907">
    <property type="term" value="F:integrase activity"/>
    <property type="evidence" value="ECO:0007669"/>
    <property type="project" value="InterPro"/>
</dbReference>
<dbReference type="InterPro" id="IPR015094">
    <property type="entry name" value="Integrase_lambda-typ_DNA-bd_N"/>
</dbReference>
<dbReference type="InterPro" id="IPR050090">
    <property type="entry name" value="Tyrosine_recombinase_XerCD"/>
</dbReference>
<keyword evidence="4" id="KW-0233">DNA recombination</keyword>
<dbReference type="SUPFAM" id="SSF54171">
    <property type="entry name" value="DNA-binding domain"/>
    <property type="match status" value="1"/>
</dbReference>
<evidence type="ECO:0000256" key="3">
    <source>
        <dbReference type="ARBA" id="ARBA00023125"/>
    </source>
</evidence>
<dbReference type="Pfam" id="PF00589">
    <property type="entry name" value="Phage_integrase"/>
    <property type="match status" value="1"/>
</dbReference>
<comment type="similarity">
    <text evidence="1">Belongs to the 'phage' integrase family.</text>
</comment>
<dbReference type="Proteomes" id="UP000195540">
    <property type="component" value="Chromosome"/>
</dbReference>
<feature type="domain" description="Tyr recombinase" evidence="6">
    <location>
        <begin position="169"/>
        <end position="331"/>
    </location>
</feature>
<dbReference type="RefSeq" id="WP_049211075.1">
    <property type="nucleotide sequence ID" value="NZ_BGKU01000077.1"/>
</dbReference>
<dbReference type="PANTHER" id="PTHR30349:SF64">
    <property type="entry name" value="PROPHAGE INTEGRASE INTD-RELATED"/>
    <property type="match status" value="1"/>
</dbReference>
<organism evidence="9 11">
    <name type="scientific">Proteus mirabilis</name>
    <dbReference type="NCBI Taxonomy" id="584"/>
    <lineage>
        <taxon>Bacteria</taxon>
        <taxon>Pseudomonadati</taxon>
        <taxon>Pseudomonadota</taxon>
        <taxon>Gammaproteobacteria</taxon>
        <taxon>Enterobacterales</taxon>
        <taxon>Morganellaceae</taxon>
        <taxon>Proteus</taxon>
    </lineage>
</organism>
<dbReference type="Gene3D" id="1.10.150.130">
    <property type="match status" value="1"/>
</dbReference>
<dbReference type="InterPro" id="IPR016177">
    <property type="entry name" value="DNA-bd_dom_sf"/>
</dbReference>
<dbReference type="PANTHER" id="PTHR30349">
    <property type="entry name" value="PHAGE INTEGRASE-RELATED"/>
    <property type="match status" value="1"/>
</dbReference>
<evidence type="ECO:0000256" key="1">
    <source>
        <dbReference type="ARBA" id="ARBA00008857"/>
    </source>
</evidence>
<reference evidence="8 10" key="1">
    <citation type="submission" date="2017-05" db="EMBL/GenBank/DDBJ databases">
        <title>Whole genome sequencing of Proteus mirabilis AR_0155.</title>
        <authorList>
            <person name="Conlan S."/>
            <person name="Thomas P.J."/>
            <person name="Mullikin J."/>
            <person name="Frank K.M."/>
            <person name="Segre J.A."/>
        </authorList>
    </citation>
    <scope>NUCLEOTIDE SEQUENCE [LARGE SCALE GENOMIC DNA]</scope>
    <source>
        <strain evidence="8 10">AR_0155</strain>
    </source>
</reference>
<dbReference type="Pfam" id="PF09003">
    <property type="entry name" value="Arm-DNA-bind_1"/>
    <property type="match status" value="1"/>
</dbReference>
<dbReference type="InterPro" id="IPR044068">
    <property type="entry name" value="CB"/>
</dbReference>
<evidence type="ECO:0000256" key="5">
    <source>
        <dbReference type="PROSITE-ProRule" id="PRU01248"/>
    </source>
</evidence>
<feature type="domain" description="Core-binding (CB)" evidence="7">
    <location>
        <begin position="71"/>
        <end position="149"/>
    </location>
</feature>
<dbReference type="Gene3D" id="1.10.443.10">
    <property type="entry name" value="Intergrase catalytic core"/>
    <property type="match status" value="1"/>
</dbReference>
<evidence type="ECO:0000256" key="4">
    <source>
        <dbReference type="ARBA" id="ARBA00023172"/>
    </source>
</evidence>
<evidence type="ECO:0000313" key="11">
    <source>
        <dbReference type="Proteomes" id="UP001171165"/>
    </source>
</evidence>
<dbReference type="InterPro" id="IPR013762">
    <property type="entry name" value="Integrase-like_cat_sf"/>
</dbReference>
<name>A0AAN3YU34_PROMI</name>
<proteinExistence type="inferred from homology"/>
<dbReference type="Proteomes" id="UP001171165">
    <property type="component" value="Unassembled WGS sequence"/>
</dbReference>
<gene>
    <name evidence="8" type="ORF">AM402_11360</name>
    <name evidence="9" type="ORF">PW210_002528</name>
</gene>
<evidence type="ECO:0000259" key="7">
    <source>
        <dbReference type="PROSITE" id="PS51900"/>
    </source>
</evidence>
<dbReference type="InterPro" id="IPR002104">
    <property type="entry name" value="Integrase_catalytic"/>
</dbReference>
<sequence>MGRSRSAKNKGLPPNLYLRKGIYYYRDVRTKKEFSVGSNKSLAITEAIQANLAIYKPKESLVDRINNIHCVTLHEWLDKYQDGLKKRGLREKTLYDYNSKIKIIKLNIADAPLNEITTKDIASFISNYSKRSMAKLMRVTLLDAFNEAIAEGLLNENPVSVTRAPKTQVNRARLTLDDFNYAINHTNKKYKNLFLLALLTAQRISDIENMKWSDIKNDRIYITQIKTGAKISIPTSLKIDAVNVSIKEVLGNIEKKGDFICGVKAQSIRKAFLQSLPQKDNMPTFHEIRSLSARLYEDEKGAEFAKKILGHKSMQMTDRYLDNRGSDYIEL</sequence>
<reference evidence="9" key="2">
    <citation type="submission" date="2023-06" db="EMBL/GenBank/DDBJ databases">
        <authorList>
            <consortium name="Clinical and Environmental Microbiology Branch: Whole genome sequencing antimicrobial resistance pathogens in the healthcare setting"/>
        </authorList>
    </citation>
    <scope>NUCLEOTIDE SEQUENCE</scope>
    <source>
        <strain evidence="9">Microbial</strain>
    </source>
</reference>
<evidence type="ECO:0000259" key="6">
    <source>
        <dbReference type="PROSITE" id="PS51898"/>
    </source>
</evidence>
<keyword evidence="2" id="KW-0229">DNA integration</keyword>
<dbReference type="Gene3D" id="3.30.160.60">
    <property type="entry name" value="Classic Zinc Finger"/>
    <property type="match status" value="1"/>
</dbReference>
<evidence type="ECO:0000313" key="9">
    <source>
        <dbReference type="EMBL" id="EKW9776689.1"/>
    </source>
</evidence>
<dbReference type="PROSITE" id="PS51900">
    <property type="entry name" value="CB"/>
    <property type="match status" value="1"/>
</dbReference>
<dbReference type="GO" id="GO:0006310">
    <property type="term" value="P:DNA recombination"/>
    <property type="evidence" value="ECO:0007669"/>
    <property type="project" value="UniProtKB-KW"/>
</dbReference>
<dbReference type="AlphaFoldDB" id="A0AAN3YU34"/>
<evidence type="ECO:0000256" key="2">
    <source>
        <dbReference type="ARBA" id="ARBA00022908"/>
    </source>
</evidence>
<evidence type="ECO:0000313" key="8">
    <source>
        <dbReference type="EMBL" id="ARX34711.1"/>
    </source>
</evidence>
<dbReference type="SUPFAM" id="SSF56349">
    <property type="entry name" value="DNA breaking-rejoining enzymes"/>
    <property type="match status" value="1"/>
</dbReference>
<protein>
    <submittedName>
        <fullName evidence="8 9">Integrase</fullName>
    </submittedName>
</protein>
<evidence type="ECO:0000313" key="10">
    <source>
        <dbReference type="Proteomes" id="UP000195540"/>
    </source>
</evidence>
<dbReference type="InterPro" id="IPR010998">
    <property type="entry name" value="Integrase_recombinase_N"/>
</dbReference>
<accession>A0AAN3YU34</accession>
<dbReference type="EMBL" id="ABKSPD020000008">
    <property type="protein sequence ID" value="EKW9776689.1"/>
    <property type="molecule type" value="Genomic_DNA"/>
</dbReference>
<keyword evidence="3 5" id="KW-0238">DNA-binding</keyword>
<dbReference type="EMBL" id="CP021694">
    <property type="protein sequence ID" value="ARX34711.1"/>
    <property type="molecule type" value="Genomic_DNA"/>
</dbReference>